<evidence type="ECO:0000313" key="1">
    <source>
        <dbReference type="EMBL" id="TQD78669.1"/>
    </source>
</evidence>
<evidence type="ECO:0000313" key="2">
    <source>
        <dbReference type="Proteomes" id="UP000315295"/>
    </source>
</evidence>
<name>A0A540KX59_MALBA</name>
<dbReference type="Proteomes" id="UP000315295">
    <property type="component" value="Unassembled WGS sequence"/>
</dbReference>
<gene>
    <name evidence="1" type="ORF">C1H46_035774</name>
</gene>
<organism evidence="1 2">
    <name type="scientific">Malus baccata</name>
    <name type="common">Siberian crab apple</name>
    <name type="synonym">Pyrus baccata</name>
    <dbReference type="NCBI Taxonomy" id="106549"/>
    <lineage>
        <taxon>Eukaryota</taxon>
        <taxon>Viridiplantae</taxon>
        <taxon>Streptophyta</taxon>
        <taxon>Embryophyta</taxon>
        <taxon>Tracheophyta</taxon>
        <taxon>Spermatophyta</taxon>
        <taxon>Magnoliopsida</taxon>
        <taxon>eudicotyledons</taxon>
        <taxon>Gunneridae</taxon>
        <taxon>Pentapetalae</taxon>
        <taxon>rosids</taxon>
        <taxon>fabids</taxon>
        <taxon>Rosales</taxon>
        <taxon>Rosaceae</taxon>
        <taxon>Amygdaloideae</taxon>
        <taxon>Maleae</taxon>
        <taxon>Malus</taxon>
    </lineage>
</organism>
<proteinExistence type="predicted"/>
<dbReference type="AlphaFoldDB" id="A0A540KX59"/>
<comment type="caution">
    <text evidence="1">The sequence shown here is derived from an EMBL/GenBank/DDBJ whole genome shotgun (WGS) entry which is preliminary data.</text>
</comment>
<sequence length="68" mass="7480">MSPSTSSPPPAYSIVLRHRRIKRLHEFQVRGGNAEAVDLGGLLLQINVGVVVPTGENDEWRGEEMVVL</sequence>
<accession>A0A540KX59</accession>
<dbReference type="EMBL" id="VIEB01000897">
    <property type="protein sequence ID" value="TQD78669.1"/>
    <property type="molecule type" value="Genomic_DNA"/>
</dbReference>
<reference evidence="1 2" key="1">
    <citation type="journal article" date="2019" name="G3 (Bethesda)">
        <title>Sequencing of a Wild Apple (Malus baccata) Genome Unravels the Differences Between Cultivated and Wild Apple Species Regarding Disease Resistance and Cold Tolerance.</title>
        <authorList>
            <person name="Chen X."/>
        </authorList>
    </citation>
    <scope>NUCLEOTIDE SEQUENCE [LARGE SCALE GENOMIC DNA]</scope>
    <source>
        <strain evidence="2">cv. Shandingzi</strain>
        <tissue evidence="1">Leaves</tissue>
    </source>
</reference>
<protein>
    <submittedName>
        <fullName evidence="1">Uncharacterized protein</fullName>
    </submittedName>
</protein>
<keyword evidence="2" id="KW-1185">Reference proteome</keyword>